<feature type="domain" description="Type II/III secretion system secretin-like" evidence="5">
    <location>
        <begin position="415"/>
        <end position="573"/>
    </location>
</feature>
<dbReference type="KEGG" id="tal:Thal_0044"/>
<dbReference type="STRING" id="638303.Thal_0044"/>
<dbReference type="PRINTS" id="PR00811">
    <property type="entry name" value="BCTERIALGSPD"/>
</dbReference>
<dbReference type="InterPro" id="IPR001775">
    <property type="entry name" value="GspD/PilQ"/>
</dbReference>
<dbReference type="Pfam" id="PF00263">
    <property type="entry name" value="Secretin"/>
    <property type="match status" value="1"/>
</dbReference>
<evidence type="ECO:0000256" key="3">
    <source>
        <dbReference type="RuleBase" id="RU004003"/>
    </source>
</evidence>
<feature type="compositionally biased region" description="Low complexity" evidence="4">
    <location>
        <begin position="271"/>
        <end position="289"/>
    </location>
</feature>
<evidence type="ECO:0000313" key="7">
    <source>
        <dbReference type="Proteomes" id="UP000002043"/>
    </source>
</evidence>
<dbReference type="Gene3D" id="3.30.1370.120">
    <property type="match status" value="2"/>
</dbReference>
<evidence type="ECO:0000256" key="2">
    <source>
        <dbReference type="ARBA" id="ARBA00023136"/>
    </source>
</evidence>
<dbReference type="GO" id="GO:0016020">
    <property type="term" value="C:membrane"/>
    <property type="evidence" value="ECO:0007669"/>
    <property type="project" value="UniProtKB-SubCell"/>
</dbReference>
<dbReference type="RefSeq" id="WP_012991089.1">
    <property type="nucleotide sequence ID" value="NC_013894.1"/>
</dbReference>
<accession>D3SNE5</accession>
<feature type="region of interest" description="Disordered" evidence="4">
    <location>
        <begin position="270"/>
        <end position="289"/>
    </location>
</feature>
<evidence type="ECO:0000256" key="1">
    <source>
        <dbReference type="ARBA" id="ARBA00004370"/>
    </source>
</evidence>
<dbReference type="Gene3D" id="3.55.50.30">
    <property type="match status" value="1"/>
</dbReference>
<keyword evidence="7" id="KW-1185">Reference proteome</keyword>
<evidence type="ECO:0000259" key="5">
    <source>
        <dbReference type="Pfam" id="PF00263"/>
    </source>
</evidence>
<dbReference type="AlphaFoldDB" id="D3SNE5"/>
<comment type="similarity">
    <text evidence="3">Belongs to the bacterial secretin family.</text>
</comment>
<evidence type="ECO:0000313" key="6">
    <source>
        <dbReference type="EMBL" id="ADC88682.1"/>
    </source>
</evidence>
<dbReference type="HOGENOM" id="CLU_024301_0_0_0"/>
<dbReference type="InterPro" id="IPR051808">
    <property type="entry name" value="Type_IV_pilus_biogenesis"/>
</dbReference>
<evidence type="ECO:0000256" key="4">
    <source>
        <dbReference type="SAM" id="MobiDB-lite"/>
    </source>
</evidence>
<gene>
    <name evidence="6" type="ordered locus">Thal_0044</name>
</gene>
<comment type="subcellular location">
    <subcellularLocation>
        <location evidence="1">Membrane</location>
    </subcellularLocation>
</comment>
<dbReference type="InterPro" id="IPR004846">
    <property type="entry name" value="T2SS/T3SS_dom"/>
</dbReference>
<sequence length="575" mass="64008">MRKVFFIVLLLIAFAYSSVVREMKFENVKLETVLKALSQVSGLNIIFDPQISSELQKTVSVAIYRPIPVGEAFNIILKEYNLIAVPVDAKVYRITKAGELTIDISSMSDEQINRLIQILKSRVSPSAEVVLDRTLKKIFVRDEESRIKRLEASFKDLRALPSAQEEERITKVFYIKYAPLDEAKRRILPYTNPKTFITEVPSFNALVITDTPQNIQKYEDILKGLLSGQPTERRPVTAIFYLKYISPEEFIKMIEPLRSESGLILSGGAYTQPQQQTQQQQQQSPSTPTPILKEFNAVMVTDYPEVIERIRERFKEYISDQPVRVSIEARIVEIREEALRELGINWNMLLSSARLPEAWSGGVGSNIGIGSPPTPGNLFLTPPYLQPGLSPNPGGILTLTYQKGIINALNLRISALERVNLAKSLAKPTIVAINGQKATIKQGVQVPYLTAAVGAGGTAVPNIQFKDVVLQLDVTPIVSPDGRILLDLSLTRDTLGVQTPQGPAINKKEVRTKVIVENGQTLVIGGVIDNQSYTTNEGIPGFVRVPLLKYLFGQERLNKSDTELLIFITPTVLTQ</sequence>
<dbReference type="eggNOG" id="COG4796">
    <property type="taxonomic scope" value="Bacteria"/>
</dbReference>
<proteinExistence type="inferred from homology"/>
<dbReference type="PANTHER" id="PTHR30604:SF1">
    <property type="entry name" value="DNA UTILIZATION PROTEIN HOFQ"/>
    <property type="match status" value="1"/>
</dbReference>
<organism evidence="6 7">
    <name type="scientific">Thermocrinis albus (strain DSM 14484 / JCM 11386 / HI 11/12)</name>
    <dbReference type="NCBI Taxonomy" id="638303"/>
    <lineage>
        <taxon>Bacteria</taxon>
        <taxon>Pseudomonadati</taxon>
        <taxon>Aquificota</taxon>
        <taxon>Aquificia</taxon>
        <taxon>Aquificales</taxon>
        <taxon>Aquificaceae</taxon>
        <taxon>Thermocrinis</taxon>
    </lineage>
</organism>
<dbReference type="PANTHER" id="PTHR30604">
    <property type="entry name" value="PROTEIN TRANSPORT PROTEIN HOFQ"/>
    <property type="match status" value="1"/>
</dbReference>
<dbReference type="Proteomes" id="UP000002043">
    <property type="component" value="Chromosome"/>
</dbReference>
<dbReference type="GO" id="GO:0009306">
    <property type="term" value="P:protein secretion"/>
    <property type="evidence" value="ECO:0007669"/>
    <property type="project" value="InterPro"/>
</dbReference>
<dbReference type="InterPro" id="IPR038591">
    <property type="entry name" value="NolW-like_sf"/>
</dbReference>
<name>D3SNE5_THEAH</name>
<protein>
    <submittedName>
        <fullName evidence="6">Type II and III secretion system protein</fullName>
    </submittedName>
</protein>
<reference evidence="7" key="1">
    <citation type="journal article" date="2010" name="Stand. Genomic Sci.">
        <title>Complete genome sequence of Thermocrinis albus type strain (HI 11/12T).</title>
        <authorList>
            <person name="Wirth R."/>
            <person name="Sikorski J."/>
            <person name="Brambilla E."/>
            <person name="Misra M."/>
            <person name="Lapidus A."/>
            <person name="Copeland A."/>
            <person name="Nolan M."/>
            <person name="Lucas S."/>
            <person name="Chen F."/>
            <person name="Tice H."/>
            <person name="Cheng J.F."/>
            <person name="Han C."/>
            <person name="Detter J.C."/>
            <person name="Tapia R."/>
            <person name="Bruce D."/>
            <person name="Goodwin L."/>
            <person name="Pitluck S."/>
            <person name="Pati A."/>
            <person name="Anderson I."/>
            <person name="Ivanova N."/>
            <person name="Mavromatis K."/>
            <person name="Mikhailova N."/>
            <person name="Chen A."/>
            <person name="Palaniappan K."/>
            <person name="Bilek Y."/>
            <person name="Hader T."/>
            <person name="Land M."/>
            <person name="Hauser L."/>
            <person name="Chang Y.J."/>
            <person name="Jeffries C.D."/>
            <person name="Tindall B.J."/>
            <person name="Rohde M."/>
            <person name="Goker M."/>
            <person name="Bristow J."/>
            <person name="Eisen J.A."/>
            <person name="Markowitz V."/>
            <person name="Hugenholtz P."/>
            <person name="Kyrpides N.C."/>
            <person name="Klenk H.P."/>
        </authorList>
    </citation>
    <scope>NUCLEOTIDE SEQUENCE [LARGE SCALE GENOMIC DNA]</scope>
    <source>
        <strain evidence="7">DSM 14484 / JCM 11386 / HI 11/12</strain>
    </source>
</reference>
<dbReference type="EMBL" id="CP001931">
    <property type="protein sequence ID" value="ADC88682.1"/>
    <property type="molecule type" value="Genomic_DNA"/>
</dbReference>
<keyword evidence="2" id="KW-0472">Membrane</keyword>